<dbReference type="OrthoDB" id="2507450at2759"/>
<proteinExistence type="predicted"/>
<gene>
    <name evidence="2" type="ORF">M407DRAFT_211367</name>
</gene>
<keyword evidence="3" id="KW-1185">Reference proteome</keyword>
<feature type="chain" id="PRO_5002166639" evidence="1">
    <location>
        <begin position="21"/>
        <end position="489"/>
    </location>
</feature>
<reference evidence="2 3" key="1">
    <citation type="submission" date="2014-04" db="EMBL/GenBank/DDBJ databases">
        <authorList>
            <consortium name="DOE Joint Genome Institute"/>
            <person name="Kuo A."/>
            <person name="Girlanda M."/>
            <person name="Perotto S."/>
            <person name="Kohler A."/>
            <person name="Nagy L.G."/>
            <person name="Floudas D."/>
            <person name="Copeland A."/>
            <person name="Barry K.W."/>
            <person name="Cichocki N."/>
            <person name="Veneault-Fourrey C."/>
            <person name="LaButti K."/>
            <person name="Lindquist E.A."/>
            <person name="Lipzen A."/>
            <person name="Lundell T."/>
            <person name="Morin E."/>
            <person name="Murat C."/>
            <person name="Sun H."/>
            <person name="Tunlid A."/>
            <person name="Henrissat B."/>
            <person name="Grigoriev I.V."/>
            <person name="Hibbett D.S."/>
            <person name="Martin F."/>
            <person name="Nordberg H.P."/>
            <person name="Cantor M.N."/>
            <person name="Hua S.X."/>
        </authorList>
    </citation>
    <scope>NUCLEOTIDE SEQUENCE [LARGE SCALE GENOMIC DNA]</scope>
    <source>
        <strain evidence="2 3">MUT 4182</strain>
    </source>
</reference>
<reference evidence="3" key="2">
    <citation type="submission" date="2015-01" db="EMBL/GenBank/DDBJ databases">
        <title>Evolutionary Origins and Diversification of the Mycorrhizal Mutualists.</title>
        <authorList>
            <consortium name="DOE Joint Genome Institute"/>
            <consortium name="Mycorrhizal Genomics Consortium"/>
            <person name="Kohler A."/>
            <person name="Kuo A."/>
            <person name="Nagy L.G."/>
            <person name="Floudas D."/>
            <person name="Copeland A."/>
            <person name="Barry K.W."/>
            <person name="Cichocki N."/>
            <person name="Veneault-Fourrey C."/>
            <person name="LaButti K."/>
            <person name="Lindquist E.A."/>
            <person name="Lipzen A."/>
            <person name="Lundell T."/>
            <person name="Morin E."/>
            <person name="Murat C."/>
            <person name="Riley R."/>
            <person name="Ohm R."/>
            <person name="Sun H."/>
            <person name="Tunlid A."/>
            <person name="Henrissat B."/>
            <person name="Grigoriev I.V."/>
            <person name="Hibbett D.S."/>
            <person name="Martin F."/>
        </authorList>
    </citation>
    <scope>NUCLEOTIDE SEQUENCE [LARGE SCALE GENOMIC DNA]</scope>
    <source>
        <strain evidence="3">MUT 4182</strain>
    </source>
</reference>
<name>A0A0C3LFL4_9AGAM</name>
<dbReference type="STRING" id="1051891.A0A0C3LFL4"/>
<evidence type="ECO:0000256" key="1">
    <source>
        <dbReference type="SAM" id="SignalP"/>
    </source>
</evidence>
<sequence>MISIRVYATILAILAISSHARWLVPERRGRAIIPRRFGQEQGNGIPSEIGSACAGEICGVLGGEAIGKLLAGSPVCDQQDHADKIIDAARQQTDPAITANMIRLAVLFRQLEKNTPPDFTVQPPANRNSLFCQKAPKNPELNGLVQAQDPANDPNLFFDPATKTTVLLGAPGTSPFNGASTNDSTEDVVTSAAASATTTTAAATVTDAPAADATTTQAAGAKKTVTVTVTVTVPAAGATATEAATTTSAAAAAETSAAANVEAEVPATSSSNLDFGSCTNPSIEFGPAFNGRALREFTFKPVDQTQFAQGEALNGNIVTNAVCNILKNNCKASDAANQACEAGKAAFAAAFNAQGSIAEKGAAADAFNNALGFKTNLAVVQSAPGGGPGNAADQAKANFNKCSPPTIVFAAGIDGRTEASFVPENRTDYTQGSALNGAIVTRAVCDTLVNKCDANVVAINDCAAAQTATTGLTGQAFADAFNAAVTKDL</sequence>
<accession>A0A0C3LFL4</accession>
<feature type="signal peptide" evidence="1">
    <location>
        <begin position="1"/>
        <end position="20"/>
    </location>
</feature>
<dbReference type="Proteomes" id="UP000054248">
    <property type="component" value="Unassembled WGS sequence"/>
</dbReference>
<dbReference type="AlphaFoldDB" id="A0A0C3LFL4"/>
<evidence type="ECO:0000313" key="3">
    <source>
        <dbReference type="Proteomes" id="UP000054248"/>
    </source>
</evidence>
<dbReference type="HOGENOM" id="CLU_026014_1_0_1"/>
<protein>
    <submittedName>
        <fullName evidence="2">Uncharacterized protein</fullName>
    </submittedName>
</protein>
<dbReference type="EMBL" id="KN822952">
    <property type="protein sequence ID" value="KIO32733.1"/>
    <property type="molecule type" value="Genomic_DNA"/>
</dbReference>
<evidence type="ECO:0000313" key="2">
    <source>
        <dbReference type="EMBL" id="KIO32733.1"/>
    </source>
</evidence>
<organism evidence="2 3">
    <name type="scientific">Tulasnella calospora MUT 4182</name>
    <dbReference type="NCBI Taxonomy" id="1051891"/>
    <lineage>
        <taxon>Eukaryota</taxon>
        <taxon>Fungi</taxon>
        <taxon>Dikarya</taxon>
        <taxon>Basidiomycota</taxon>
        <taxon>Agaricomycotina</taxon>
        <taxon>Agaricomycetes</taxon>
        <taxon>Cantharellales</taxon>
        <taxon>Tulasnellaceae</taxon>
        <taxon>Tulasnella</taxon>
    </lineage>
</organism>
<keyword evidence="1" id="KW-0732">Signal</keyword>